<protein>
    <submittedName>
        <fullName evidence="1">Uncharacterized protein</fullName>
    </submittedName>
</protein>
<dbReference type="Proteomes" id="UP000009144">
    <property type="component" value="Chromosome"/>
</dbReference>
<dbReference type="RefSeq" id="WP_014706333.1">
    <property type="nucleotide sequence ID" value="NC_017857.3"/>
</dbReference>
<evidence type="ECO:0000313" key="1">
    <source>
        <dbReference type="EMBL" id="AFI83958.1"/>
    </source>
</evidence>
<keyword evidence="2" id="KW-1185">Reference proteome</keyword>
<name>I1XHT9_METNJ</name>
<evidence type="ECO:0000313" key="2">
    <source>
        <dbReference type="Proteomes" id="UP000009144"/>
    </source>
</evidence>
<gene>
    <name evidence="1" type="ordered locus">Q7A_1118</name>
</gene>
<dbReference type="STRING" id="754476.Q7A_1118"/>
<proteinExistence type="predicted"/>
<reference evidence="1 2" key="1">
    <citation type="journal article" date="2012" name="J. Bacteriol.">
        <title>Complete genome sequences of Methylophaga sp. strain JAM1 and Methylophaga sp. strain JAM7.</title>
        <authorList>
            <person name="Villeneuve C."/>
            <person name="Martineau C."/>
            <person name="Mauffrey F."/>
            <person name="Villemur R."/>
        </authorList>
    </citation>
    <scope>NUCLEOTIDE SEQUENCE [LARGE SCALE GENOMIC DNA]</scope>
    <source>
        <strain evidence="1 2">JAM1</strain>
    </source>
</reference>
<dbReference type="AlphaFoldDB" id="I1XHT9"/>
<dbReference type="PATRIC" id="fig|754476.3.peg.1102"/>
<reference evidence="1 2" key="2">
    <citation type="journal article" date="2013" name="Int. J. Syst. Evol. Microbiol.">
        <title>Methylophaga nitratireducenticrescens sp. nov. and Methylophaga frappieri sp. nov., isolated from the biofilm of the methanol-fed denitrification system treating the seawater at the Montreal Biodome.</title>
        <authorList>
            <person name="Villeneuve C."/>
            <person name="Martineau C."/>
            <person name="Mauffrey F."/>
            <person name="Villemur R."/>
        </authorList>
    </citation>
    <scope>NUCLEOTIDE SEQUENCE [LARGE SCALE GENOMIC DNA]</scope>
    <source>
        <strain evidence="1 2">JAM1</strain>
    </source>
</reference>
<dbReference type="KEGG" id="mej:Q7A_1118"/>
<organism evidence="1 2">
    <name type="scientific">Methylophaga nitratireducenticrescens</name>
    <dbReference type="NCBI Taxonomy" id="754476"/>
    <lineage>
        <taxon>Bacteria</taxon>
        <taxon>Pseudomonadati</taxon>
        <taxon>Pseudomonadota</taxon>
        <taxon>Gammaproteobacteria</taxon>
        <taxon>Thiotrichales</taxon>
        <taxon>Piscirickettsiaceae</taxon>
        <taxon>Methylophaga</taxon>
    </lineage>
</organism>
<dbReference type="EMBL" id="CP003390">
    <property type="protein sequence ID" value="AFI83958.1"/>
    <property type="molecule type" value="Genomic_DNA"/>
</dbReference>
<sequence length="115" mass="12872">MLFGLPRADIQLVDWNIICLNLPSGETGEFFIGYSLKDQLGRFSTPIVEYDDTNCFGKTQSGSVYTLIGPPGHPCIDGMYVLDELFGKEHIQRELFSKKASGIVRFKYPVDTSSE</sequence>
<dbReference type="HOGENOM" id="CLU_2106081_0_0_6"/>
<accession>I1XHT9</accession>